<keyword evidence="2" id="KW-0472">Membrane</keyword>
<accession>A0A3P7J043</accession>
<keyword evidence="1" id="KW-0175">Coiled coil</keyword>
<gene>
    <name evidence="4" type="ORF">SVUK_LOCUS7877</name>
</gene>
<organism evidence="4 5">
    <name type="scientific">Strongylus vulgaris</name>
    <name type="common">Blood worm</name>
    <dbReference type="NCBI Taxonomy" id="40348"/>
    <lineage>
        <taxon>Eukaryota</taxon>
        <taxon>Metazoa</taxon>
        <taxon>Ecdysozoa</taxon>
        <taxon>Nematoda</taxon>
        <taxon>Chromadorea</taxon>
        <taxon>Rhabditida</taxon>
        <taxon>Rhabditina</taxon>
        <taxon>Rhabditomorpha</taxon>
        <taxon>Strongyloidea</taxon>
        <taxon>Strongylidae</taxon>
        <taxon>Strongylus</taxon>
    </lineage>
</organism>
<reference evidence="4 5" key="1">
    <citation type="submission" date="2018-11" db="EMBL/GenBank/DDBJ databases">
        <authorList>
            <consortium name="Pathogen Informatics"/>
        </authorList>
    </citation>
    <scope>NUCLEOTIDE SEQUENCE [LARGE SCALE GENOMIC DNA]</scope>
</reference>
<keyword evidence="2" id="KW-0812">Transmembrane</keyword>
<keyword evidence="2" id="KW-1133">Transmembrane helix</keyword>
<keyword evidence="3" id="KW-0732">Signal</keyword>
<dbReference type="Proteomes" id="UP000270094">
    <property type="component" value="Unassembled WGS sequence"/>
</dbReference>
<sequence>MFGFGWCLLHALLIHSSIGVFVASKLDFASTTGLPSLDSKTLEVLHANGLHGEVVGRAAEHRRECGIVLLDYTSYTNGLMFDGVLKSFEETLTDNNTLMRRCARSTSQLKFFPGIALIGIGIGIGLGKFVYDGITGLIHRFSEEEQRHKRVMKELIELNKKVQDLAEILDFQTSS</sequence>
<keyword evidence="5" id="KW-1185">Reference proteome</keyword>
<feature type="chain" id="PRO_5018314256" evidence="3">
    <location>
        <begin position="20"/>
        <end position="175"/>
    </location>
</feature>
<evidence type="ECO:0000256" key="1">
    <source>
        <dbReference type="SAM" id="Coils"/>
    </source>
</evidence>
<dbReference type="EMBL" id="UYYB01027709">
    <property type="protein sequence ID" value="VDM72879.1"/>
    <property type="molecule type" value="Genomic_DNA"/>
</dbReference>
<dbReference type="AlphaFoldDB" id="A0A3P7J043"/>
<evidence type="ECO:0000313" key="4">
    <source>
        <dbReference type="EMBL" id="VDM72879.1"/>
    </source>
</evidence>
<proteinExistence type="predicted"/>
<feature type="coiled-coil region" evidence="1">
    <location>
        <begin position="141"/>
        <end position="168"/>
    </location>
</feature>
<feature type="transmembrane region" description="Helical" evidence="2">
    <location>
        <begin position="111"/>
        <end position="131"/>
    </location>
</feature>
<evidence type="ECO:0000313" key="5">
    <source>
        <dbReference type="Proteomes" id="UP000270094"/>
    </source>
</evidence>
<evidence type="ECO:0000256" key="2">
    <source>
        <dbReference type="SAM" id="Phobius"/>
    </source>
</evidence>
<feature type="signal peptide" evidence="3">
    <location>
        <begin position="1"/>
        <end position="19"/>
    </location>
</feature>
<protein>
    <submittedName>
        <fullName evidence="4">Uncharacterized protein</fullName>
    </submittedName>
</protein>
<evidence type="ECO:0000256" key="3">
    <source>
        <dbReference type="SAM" id="SignalP"/>
    </source>
</evidence>
<name>A0A3P7J043_STRVU</name>